<dbReference type="RefSeq" id="WP_085883078.1">
    <property type="nucleotide sequence ID" value="NZ_FWFR01000001.1"/>
</dbReference>
<evidence type="ECO:0000313" key="4">
    <source>
        <dbReference type="Proteomes" id="UP000193200"/>
    </source>
</evidence>
<dbReference type="EMBL" id="FWFR01000001">
    <property type="protein sequence ID" value="SLN44135.1"/>
    <property type="molecule type" value="Genomic_DNA"/>
</dbReference>
<dbReference type="InParanoid" id="A0A1Y5SSG6"/>
<sequence>MIRKYGIPAAFAAALACAVPASAVEIQGHRGARGLMPENSLPAFARALTLGVDVLELDIAITADDVVAISHDPALDPAITRGPDGAWLTGPRPLIRALPYAELEGYDVGRIDPESRQAKRFPDQQAVDGTRIPTLEALVALVRKSGNDRVRFNIETKVDPTRPDGTLPTDAFAARLVREIERLGIGDRAMIQSFDWATLRTARALAPAIPTVCLSAERDWLNNIQRGRPDSSPWTAGLDIDREGGSLPRLVQKAGCAVWSPYHRDLTDAALAEAHEIGLEVVVWTVNDPLDMTLLIERGVDGIITDYPDRLREVMEKRGLPLPEATPVEP</sequence>
<evidence type="ECO:0000259" key="2">
    <source>
        <dbReference type="PROSITE" id="PS51704"/>
    </source>
</evidence>
<keyword evidence="1" id="KW-0732">Signal</keyword>
<proteinExistence type="predicted"/>
<dbReference type="GO" id="GO:0006629">
    <property type="term" value="P:lipid metabolic process"/>
    <property type="evidence" value="ECO:0007669"/>
    <property type="project" value="InterPro"/>
</dbReference>
<dbReference type="PROSITE" id="PS51257">
    <property type="entry name" value="PROKAR_LIPOPROTEIN"/>
    <property type="match status" value="1"/>
</dbReference>
<dbReference type="SUPFAM" id="SSF51695">
    <property type="entry name" value="PLC-like phosphodiesterases"/>
    <property type="match status" value="1"/>
</dbReference>
<dbReference type="FunCoup" id="A0A1Y5SSG6">
    <property type="interactions" value="49"/>
</dbReference>
<dbReference type="InterPro" id="IPR017946">
    <property type="entry name" value="PLC-like_Pdiesterase_TIM-brl"/>
</dbReference>
<organism evidence="3 4">
    <name type="scientific">Oceanibacterium hippocampi</name>
    <dbReference type="NCBI Taxonomy" id="745714"/>
    <lineage>
        <taxon>Bacteria</taxon>
        <taxon>Pseudomonadati</taxon>
        <taxon>Pseudomonadota</taxon>
        <taxon>Alphaproteobacteria</taxon>
        <taxon>Sneathiellales</taxon>
        <taxon>Sneathiellaceae</taxon>
        <taxon>Oceanibacterium</taxon>
    </lineage>
</organism>
<gene>
    <name evidence="3" type="primary">glpQ</name>
    <name evidence="3" type="ORF">OCH7691_01852</name>
</gene>
<dbReference type="PANTHER" id="PTHR46211">
    <property type="entry name" value="GLYCEROPHOSPHORYL DIESTER PHOSPHODIESTERASE"/>
    <property type="match status" value="1"/>
</dbReference>
<evidence type="ECO:0000313" key="3">
    <source>
        <dbReference type="EMBL" id="SLN44135.1"/>
    </source>
</evidence>
<dbReference type="OrthoDB" id="9787897at2"/>
<reference evidence="3 4" key="1">
    <citation type="submission" date="2017-03" db="EMBL/GenBank/DDBJ databases">
        <authorList>
            <person name="Afonso C.L."/>
            <person name="Miller P.J."/>
            <person name="Scott M.A."/>
            <person name="Spackman E."/>
            <person name="Goraichik I."/>
            <person name="Dimitrov K.M."/>
            <person name="Suarez D.L."/>
            <person name="Swayne D.E."/>
        </authorList>
    </citation>
    <scope>NUCLEOTIDE SEQUENCE [LARGE SCALE GENOMIC DNA]</scope>
    <source>
        <strain evidence="3 4">CECT 7691</strain>
    </source>
</reference>
<dbReference type="Gene3D" id="3.20.20.190">
    <property type="entry name" value="Phosphatidylinositol (PI) phosphodiesterase"/>
    <property type="match status" value="1"/>
</dbReference>
<name>A0A1Y5SSG6_9PROT</name>
<keyword evidence="3" id="KW-0378">Hydrolase</keyword>
<feature type="domain" description="GP-PDE" evidence="2">
    <location>
        <begin position="24"/>
        <end position="315"/>
    </location>
</feature>
<dbReference type="AlphaFoldDB" id="A0A1Y5SSG6"/>
<dbReference type="InterPro" id="IPR030395">
    <property type="entry name" value="GP_PDE_dom"/>
</dbReference>
<dbReference type="Pfam" id="PF03009">
    <property type="entry name" value="GDPD"/>
    <property type="match status" value="1"/>
</dbReference>
<feature type="signal peptide" evidence="1">
    <location>
        <begin position="1"/>
        <end position="23"/>
    </location>
</feature>
<feature type="chain" id="PRO_5013164784" evidence="1">
    <location>
        <begin position="24"/>
        <end position="330"/>
    </location>
</feature>
<dbReference type="PANTHER" id="PTHR46211:SF14">
    <property type="entry name" value="GLYCEROPHOSPHODIESTER PHOSPHODIESTERASE"/>
    <property type="match status" value="1"/>
</dbReference>
<dbReference type="GO" id="GO:0008889">
    <property type="term" value="F:glycerophosphodiester phosphodiesterase activity"/>
    <property type="evidence" value="ECO:0007669"/>
    <property type="project" value="UniProtKB-EC"/>
</dbReference>
<dbReference type="EC" id="3.1.4.46" evidence="3"/>
<dbReference type="Proteomes" id="UP000193200">
    <property type="component" value="Unassembled WGS sequence"/>
</dbReference>
<accession>A0A1Y5SSG6</accession>
<dbReference type="CDD" id="cd08567">
    <property type="entry name" value="GDPD_SpGDE_like"/>
    <property type="match status" value="1"/>
</dbReference>
<evidence type="ECO:0000256" key="1">
    <source>
        <dbReference type="SAM" id="SignalP"/>
    </source>
</evidence>
<dbReference type="PROSITE" id="PS51704">
    <property type="entry name" value="GP_PDE"/>
    <property type="match status" value="1"/>
</dbReference>
<keyword evidence="4" id="KW-1185">Reference proteome</keyword>
<protein>
    <submittedName>
        <fullName evidence="3">Glycerophosphoryl diester phosphodiesterase</fullName>
        <ecNumber evidence="3">3.1.4.46</ecNumber>
    </submittedName>
</protein>